<reference evidence="4" key="1">
    <citation type="submission" date="2023-03" db="EMBL/GenBank/DDBJ databases">
        <title>Andean soil-derived lignocellulolytic bacterial consortium as a source of novel taxa and putative plastic-active enzymes.</title>
        <authorList>
            <person name="Diaz-Garcia L."/>
            <person name="Chuvochina M."/>
            <person name="Feuerriegel G."/>
            <person name="Bunk B."/>
            <person name="Sproer C."/>
            <person name="Streit W.R."/>
            <person name="Rodriguez L.M."/>
            <person name="Overmann J."/>
            <person name="Jimenez D.J."/>
        </authorList>
    </citation>
    <scope>NUCLEOTIDE SEQUENCE</scope>
    <source>
        <strain evidence="4">MAG 3858</strain>
    </source>
</reference>
<keyword evidence="2" id="KW-0732">Signal</keyword>
<feature type="chain" id="PRO_5042617436" evidence="2">
    <location>
        <begin position="20"/>
        <end position="429"/>
    </location>
</feature>
<evidence type="ECO:0000313" key="4">
    <source>
        <dbReference type="EMBL" id="WEK20410.1"/>
    </source>
</evidence>
<dbReference type="InterPro" id="IPR024705">
    <property type="entry name" value="Ssp411"/>
</dbReference>
<keyword evidence="1" id="KW-0676">Redox-active center</keyword>
<dbReference type="PANTHER" id="PTHR42899">
    <property type="entry name" value="SPERMATOGENESIS-ASSOCIATED PROTEIN 20"/>
    <property type="match status" value="1"/>
</dbReference>
<sequence>MKKSLLTLTLLSLALLTQAQGVKFENNLSWQQIKEKARSENKFIFLDVFTTWCGPCKAMEKDIYPDQKVGEALNKDFICVKVQMDQTPKDEEAVKKWYADAKLIDQKYKITAYPSFLFFSLEGELVHRGLGGKNIADFLAMAKDALRPETQLYRQLEAYKNGKRDYAVLPKLSAFVKDMLADKEMAKTIAKDYKTNYLDHLNESQLLTKENFSFIQVNYELLKSSDLFFKLFTSQPKKVDSMMYPGMSKSFVDWAIIKEELDDKLWKDTVVLTKTPDWNKLVQNISKKYGAELAKKMVTDYKPGFYRRIGNWSEFARSKNQAMKTYPPKPGGGMGTDAWNLNATAWDVFLHCTDKTVLQHALIWSELSLKLDNPLSDTRLDTKANLLYKLGRVQQAIEIEQMVVDMFKGADAGEYSETIKKMKSGLATW</sequence>
<feature type="domain" description="Thioredoxin" evidence="3">
    <location>
        <begin position="13"/>
        <end position="147"/>
    </location>
</feature>
<name>A0AAJ5WB80_9SPHI</name>
<dbReference type="PANTHER" id="PTHR42899:SF1">
    <property type="entry name" value="SPERMATOGENESIS-ASSOCIATED PROTEIN 20"/>
    <property type="match status" value="1"/>
</dbReference>
<dbReference type="InterPro" id="IPR036249">
    <property type="entry name" value="Thioredoxin-like_sf"/>
</dbReference>
<feature type="signal peptide" evidence="2">
    <location>
        <begin position="1"/>
        <end position="19"/>
    </location>
</feature>
<evidence type="ECO:0000256" key="1">
    <source>
        <dbReference type="ARBA" id="ARBA00023284"/>
    </source>
</evidence>
<organism evidence="4 5">
    <name type="scientific">Candidatus Pedobacter colombiensis</name>
    <dbReference type="NCBI Taxonomy" id="3121371"/>
    <lineage>
        <taxon>Bacteria</taxon>
        <taxon>Pseudomonadati</taxon>
        <taxon>Bacteroidota</taxon>
        <taxon>Sphingobacteriia</taxon>
        <taxon>Sphingobacteriales</taxon>
        <taxon>Sphingobacteriaceae</taxon>
        <taxon>Pedobacter</taxon>
    </lineage>
</organism>
<proteinExistence type="predicted"/>
<dbReference type="PROSITE" id="PS00194">
    <property type="entry name" value="THIOREDOXIN_1"/>
    <property type="match status" value="1"/>
</dbReference>
<dbReference type="EMBL" id="CP119313">
    <property type="protein sequence ID" value="WEK20410.1"/>
    <property type="molecule type" value="Genomic_DNA"/>
</dbReference>
<dbReference type="Pfam" id="PF03190">
    <property type="entry name" value="Thioredox_DsbH"/>
    <property type="match status" value="1"/>
</dbReference>
<dbReference type="InterPro" id="IPR004879">
    <property type="entry name" value="Ssp411-like_TRX"/>
</dbReference>
<evidence type="ECO:0000256" key="2">
    <source>
        <dbReference type="SAM" id="SignalP"/>
    </source>
</evidence>
<protein>
    <submittedName>
        <fullName evidence="4">DUF255 domain-containing protein</fullName>
    </submittedName>
</protein>
<dbReference type="Gene3D" id="3.40.30.10">
    <property type="entry name" value="Glutaredoxin"/>
    <property type="match status" value="1"/>
</dbReference>
<dbReference type="SUPFAM" id="SSF52833">
    <property type="entry name" value="Thioredoxin-like"/>
    <property type="match status" value="1"/>
</dbReference>
<evidence type="ECO:0000259" key="3">
    <source>
        <dbReference type="PROSITE" id="PS51352"/>
    </source>
</evidence>
<dbReference type="Proteomes" id="UP001214530">
    <property type="component" value="Chromosome"/>
</dbReference>
<dbReference type="InterPro" id="IPR017937">
    <property type="entry name" value="Thioredoxin_CS"/>
</dbReference>
<evidence type="ECO:0000313" key="5">
    <source>
        <dbReference type="Proteomes" id="UP001214530"/>
    </source>
</evidence>
<accession>A0AAJ5WB80</accession>
<gene>
    <name evidence="4" type="ORF">P0Y49_04565</name>
</gene>
<dbReference type="PROSITE" id="PS51352">
    <property type="entry name" value="THIOREDOXIN_2"/>
    <property type="match status" value="1"/>
</dbReference>
<dbReference type="AlphaFoldDB" id="A0AAJ5WB80"/>
<dbReference type="InterPro" id="IPR013766">
    <property type="entry name" value="Thioredoxin_domain"/>
</dbReference>